<protein>
    <submittedName>
        <fullName evidence="1">WG repeat-containing protein</fullName>
    </submittedName>
</protein>
<organism evidence="1 2">
    <name type="scientific">Candidatus Onthomorpha intestinigallinarum</name>
    <dbReference type="NCBI Taxonomy" id="2840880"/>
    <lineage>
        <taxon>Bacteria</taxon>
        <taxon>Pseudomonadati</taxon>
        <taxon>Bacteroidota</taxon>
        <taxon>Bacteroidia</taxon>
        <taxon>Bacteroidales</taxon>
        <taxon>Candidatus Onthomorpha</taxon>
    </lineage>
</organism>
<gene>
    <name evidence="1" type="ORF">IAC47_05795</name>
</gene>
<comment type="caution">
    <text evidence="1">The sequence shown here is derived from an EMBL/GenBank/DDBJ whole genome shotgun (WGS) entry which is preliminary data.</text>
</comment>
<reference evidence="1" key="1">
    <citation type="journal article" date="2021" name="PeerJ">
        <title>Extensive microbial diversity within the chicken gut microbiome revealed by metagenomics and culture.</title>
        <authorList>
            <person name="Gilroy R."/>
            <person name="Ravi A."/>
            <person name="Getino M."/>
            <person name="Pursley I."/>
            <person name="Horton D.L."/>
            <person name="Alikhan N.F."/>
            <person name="Baker D."/>
            <person name="Gharbi K."/>
            <person name="Hall N."/>
            <person name="Watson M."/>
            <person name="Adriaenssens E.M."/>
            <person name="Foster-Nyarko E."/>
            <person name="Jarju S."/>
            <person name="Secka A."/>
            <person name="Antonio M."/>
            <person name="Oren A."/>
            <person name="Chaudhuri R.R."/>
            <person name="La Ragione R."/>
            <person name="Hildebrand F."/>
            <person name="Pallen M.J."/>
        </authorList>
    </citation>
    <scope>NUCLEOTIDE SEQUENCE</scope>
    <source>
        <strain evidence="1">Gambia16-930</strain>
    </source>
</reference>
<dbReference type="InterPro" id="IPR032774">
    <property type="entry name" value="WG_beta_rep"/>
</dbReference>
<dbReference type="EMBL" id="DXGG01000183">
    <property type="protein sequence ID" value="HIW87771.1"/>
    <property type="molecule type" value="Genomic_DNA"/>
</dbReference>
<dbReference type="Pfam" id="PF14903">
    <property type="entry name" value="WG_beta_rep"/>
    <property type="match status" value="2"/>
</dbReference>
<name>A0A9D1RGD4_9BACT</name>
<dbReference type="PANTHER" id="PTHR37841:SF1">
    <property type="entry name" value="DUF3298 DOMAIN-CONTAINING PROTEIN"/>
    <property type="match status" value="1"/>
</dbReference>
<sequence>MVKKDDYNIDEFKMGREIEGLDGCVLFKHKGLTGIIRKTDKTIIVPPKYHNIWDFKEGRAKVRLDEKYGYIDCEGNEVIKCKYDAVEDFSEGRAKVTRKKVELKYGCINNEGKVIARCKYDHIYDFKEGIARVKLDGKYGFVNLEGKEIVECVWDYAEDFKDGKALVQSLNGDFYIGRDGHTILNY</sequence>
<accession>A0A9D1RGD4</accession>
<dbReference type="AlphaFoldDB" id="A0A9D1RGD4"/>
<dbReference type="PANTHER" id="PTHR37841">
    <property type="entry name" value="GLR2918 PROTEIN"/>
    <property type="match status" value="1"/>
</dbReference>
<reference evidence="1" key="2">
    <citation type="submission" date="2021-04" db="EMBL/GenBank/DDBJ databases">
        <authorList>
            <person name="Gilroy R."/>
        </authorList>
    </citation>
    <scope>NUCLEOTIDE SEQUENCE</scope>
    <source>
        <strain evidence="1">Gambia16-930</strain>
    </source>
</reference>
<proteinExistence type="predicted"/>
<evidence type="ECO:0000313" key="2">
    <source>
        <dbReference type="Proteomes" id="UP000824267"/>
    </source>
</evidence>
<evidence type="ECO:0000313" key="1">
    <source>
        <dbReference type="EMBL" id="HIW87771.1"/>
    </source>
</evidence>
<dbReference type="Proteomes" id="UP000824267">
    <property type="component" value="Unassembled WGS sequence"/>
</dbReference>